<name>A0A916SR37_9BURK</name>
<gene>
    <name evidence="3" type="ORF">GCM10011496_32950</name>
</gene>
<dbReference type="PROSITE" id="PS50943">
    <property type="entry name" value="HTH_CROC1"/>
    <property type="match status" value="1"/>
</dbReference>
<dbReference type="Proteomes" id="UP000620596">
    <property type="component" value="Unassembled WGS sequence"/>
</dbReference>
<dbReference type="CDD" id="cd00093">
    <property type="entry name" value="HTH_XRE"/>
    <property type="match status" value="1"/>
</dbReference>
<feature type="compositionally biased region" description="Basic and acidic residues" evidence="1">
    <location>
        <begin position="1"/>
        <end position="15"/>
    </location>
</feature>
<evidence type="ECO:0000313" key="3">
    <source>
        <dbReference type="EMBL" id="GGB09425.1"/>
    </source>
</evidence>
<dbReference type="Pfam" id="PF01381">
    <property type="entry name" value="HTH_3"/>
    <property type="match status" value="1"/>
</dbReference>
<dbReference type="Gene3D" id="1.10.260.40">
    <property type="entry name" value="lambda repressor-like DNA-binding domains"/>
    <property type="match status" value="1"/>
</dbReference>
<proteinExistence type="predicted"/>
<evidence type="ECO:0000313" key="4">
    <source>
        <dbReference type="Proteomes" id="UP000620596"/>
    </source>
</evidence>
<reference evidence="3" key="1">
    <citation type="journal article" date="2014" name="Int. J. Syst. Evol. Microbiol.">
        <title>Complete genome sequence of Corynebacterium casei LMG S-19264T (=DSM 44701T), isolated from a smear-ripened cheese.</title>
        <authorList>
            <consortium name="US DOE Joint Genome Institute (JGI-PGF)"/>
            <person name="Walter F."/>
            <person name="Albersmeier A."/>
            <person name="Kalinowski J."/>
            <person name="Ruckert C."/>
        </authorList>
    </citation>
    <scope>NUCLEOTIDE SEQUENCE</scope>
    <source>
        <strain evidence="3">CGMCC 1.15322</strain>
    </source>
</reference>
<feature type="domain" description="HTH cro/C1-type" evidence="2">
    <location>
        <begin position="75"/>
        <end position="121"/>
    </location>
</feature>
<dbReference type="InterPro" id="IPR001387">
    <property type="entry name" value="Cro/C1-type_HTH"/>
</dbReference>
<dbReference type="InterPro" id="IPR010982">
    <property type="entry name" value="Lambda_DNA-bd_dom_sf"/>
</dbReference>
<keyword evidence="4" id="KW-1185">Reference proteome</keyword>
<organism evidence="3 4">
    <name type="scientific">Polaromonas eurypsychrophila</name>
    <dbReference type="NCBI Taxonomy" id="1614635"/>
    <lineage>
        <taxon>Bacteria</taxon>
        <taxon>Pseudomonadati</taxon>
        <taxon>Pseudomonadota</taxon>
        <taxon>Betaproteobacteria</taxon>
        <taxon>Burkholderiales</taxon>
        <taxon>Comamonadaceae</taxon>
        <taxon>Polaromonas</taxon>
    </lineage>
</organism>
<dbReference type="AlphaFoldDB" id="A0A916SR37"/>
<dbReference type="SMART" id="SM00530">
    <property type="entry name" value="HTH_XRE"/>
    <property type="match status" value="1"/>
</dbReference>
<sequence length="135" mass="14618">MKEEIARVSRKEARAETQQLKKSSAHFRSDIAALKRRIAALEQLVGRLGKAAGKKPAKASTDEPAGSFRFSASGLLAQRKRLGLSAAEAGRLLGVSDQSVYKWENGKTRPRASQFAAIAELRSLSKKQAAVRLTA</sequence>
<comment type="caution">
    <text evidence="3">The sequence shown here is derived from an EMBL/GenBank/DDBJ whole genome shotgun (WGS) entry which is preliminary data.</text>
</comment>
<evidence type="ECO:0000259" key="2">
    <source>
        <dbReference type="PROSITE" id="PS50943"/>
    </source>
</evidence>
<accession>A0A916SR37</accession>
<evidence type="ECO:0000256" key="1">
    <source>
        <dbReference type="SAM" id="MobiDB-lite"/>
    </source>
</evidence>
<reference evidence="3" key="2">
    <citation type="submission" date="2020-09" db="EMBL/GenBank/DDBJ databases">
        <authorList>
            <person name="Sun Q."/>
            <person name="Zhou Y."/>
        </authorList>
    </citation>
    <scope>NUCLEOTIDE SEQUENCE</scope>
    <source>
        <strain evidence="3">CGMCC 1.15322</strain>
    </source>
</reference>
<dbReference type="GO" id="GO:0003677">
    <property type="term" value="F:DNA binding"/>
    <property type="evidence" value="ECO:0007669"/>
    <property type="project" value="InterPro"/>
</dbReference>
<dbReference type="SUPFAM" id="SSF47413">
    <property type="entry name" value="lambda repressor-like DNA-binding domains"/>
    <property type="match status" value="1"/>
</dbReference>
<dbReference type="EMBL" id="BMIG01000014">
    <property type="protein sequence ID" value="GGB09425.1"/>
    <property type="molecule type" value="Genomic_DNA"/>
</dbReference>
<protein>
    <recommendedName>
        <fullName evidence="2">HTH cro/C1-type domain-containing protein</fullName>
    </recommendedName>
</protein>
<feature type="region of interest" description="Disordered" evidence="1">
    <location>
        <begin position="1"/>
        <end position="22"/>
    </location>
</feature>